<comment type="caution">
    <text evidence="1">The sequence shown here is derived from an EMBL/GenBank/DDBJ whole genome shotgun (WGS) entry which is preliminary data.</text>
</comment>
<name>A0A9W4XMI1_9PLEO</name>
<keyword evidence="2" id="KW-1185">Reference proteome</keyword>
<proteinExistence type="predicted"/>
<dbReference type="EMBL" id="CAOQHR010000004">
    <property type="protein sequence ID" value="CAI6333935.1"/>
    <property type="molecule type" value="Genomic_DNA"/>
</dbReference>
<protein>
    <submittedName>
        <fullName evidence="1">Uncharacterized protein</fullName>
    </submittedName>
</protein>
<accession>A0A9W4XMI1</accession>
<evidence type="ECO:0000313" key="2">
    <source>
        <dbReference type="Proteomes" id="UP001152607"/>
    </source>
</evidence>
<dbReference type="Proteomes" id="UP001152607">
    <property type="component" value="Unassembled WGS sequence"/>
</dbReference>
<reference evidence="1" key="1">
    <citation type="submission" date="2023-01" db="EMBL/GenBank/DDBJ databases">
        <authorList>
            <person name="Van Ghelder C."/>
            <person name="Rancurel C."/>
        </authorList>
    </citation>
    <scope>NUCLEOTIDE SEQUENCE</scope>
    <source>
        <strain evidence="1">CNCM I-4278</strain>
    </source>
</reference>
<sequence length="80" mass="8826">MKNKNSLCIRPSHLSRIPVFYNPQVSTSTQPLSTTNLSSPTNKSNHPSIVIVYSLASTQTRDLRVTFAPPPSIHASPTYM</sequence>
<dbReference type="AlphaFoldDB" id="A0A9W4XMI1"/>
<evidence type="ECO:0000313" key="1">
    <source>
        <dbReference type="EMBL" id="CAI6333935.1"/>
    </source>
</evidence>
<organism evidence="1 2">
    <name type="scientific">Periconia digitata</name>
    <dbReference type="NCBI Taxonomy" id="1303443"/>
    <lineage>
        <taxon>Eukaryota</taxon>
        <taxon>Fungi</taxon>
        <taxon>Dikarya</taxon>
        <taxon>Ascomycota</taxon>
        <taxon>Pezizomycotina</taxon>
        <taxon>Dothideomycetes</taxon>
        <taxon>Pleosporomycetidae</taxon>
        <taxon>Pleosporales</taxon>
        <taxon>Massarineae</taxon>
        <taxon>Periconiaceae</taxon>
        <taxon>Periconia</taxon>
    </lineage>
</organism>
<gene>
    <name evidence="1" type="ORF">PDIGIT_LOCUS6987</name>
</gene>